<evidence type="ECO:0000256" key="5">
    <source>
        <dbReference type="ARBA" id="ARBA00023235"/>
    </source>
</evidence>
<dbReference type="GO" id="GO:0009252">
    <property type="term" value="P:peptidoglycan biosynthetic process"/>
    <property type="evidence" value="ECO:0007669"/>
    <property type="project" value="UniProtKB-UniRule"/>
</dbReference>
<feature type="active site" description="Proton donor/acceptor" evidence="7">
    <location>
        <position position="74"/>
    </location>
</feature>
<accession>A0A1H3A1K7</accession>
<dbReference type="InterPro" id="IPR033134">
    <property type="entry name" value="Asp/Glu_racemase_AS_2"/>
</dbReference>
<dbReference type="STRING" id="488533.SAMN04487960_107146"/>
<dbReference type="HAMAP" id="MF_00258">
    <property type="entry name" value="Glu_racemase"/>
    <property type="match status" value="1"/>
</dbReference>
<dbReference type="InterPro" id="IPR018187">
    <property type="entry name" value="Asp/Glu_racemase_AS_1"/>
</dbReference>
<feature type="binding site" evidence="7">
    <location>
        <begin position="185"/>
        <end position="186"/>
    </location>
    <ligand>
        <name>substrate</name>
    </ligand>
</feature>
<dbReference type="RefSeq" id="WP_091814534.1">
    <property type="nucleotide sequence ID" value="NZ_FNNE01000007.1"/>
</dbReference>
<protein>
    <recommendedName>
        <fullName evidence="2 7">Glutamate racemase</fullName>
        <ecNumber evidence="2 7">5.1.1.3</ecNumber>
    </recommendedName>
</protein>
<evidence type="ECO:0000256" key="1">
    <source>
        <dbReference type="ARBA" id="ARBA00001602"/>
    </source>
</evidence>
<feature type="binding site" evidence="7">
    <location>
        <begin position="75"/>
        <end position="76"/>
    </location>
    <ligand>
        <name>substrate</name>
    </ligand>
</feature>
<dbReference type="PANTHER" id="PTHR21198">
    <property type="entry name" value="GLUTAMATE RACEMASE"/>
    <property type="match status" value="1"/>
</dbReference>
<name>A0A1H3A1K7_9GAMM</name>
<dbReference type="Gene3D" id="3.40.50.1860">
    <property type="match status" value="2"/>
</dbReference>
<dbReference type="Proteomes" id="UP000199675">
    <property type="component" value="Unassembled WGS sequence"/>
</dbReference>
<gene>
    <name evidence="7" type="primary">murI</name>
    <name evidence="8" type="ORF">SAMN04487960_107146</name>
</gene>
<dbReference type="NCBIfam" id="TIGR00067">
    <property type="entry name" value="glut_race"/>
    <property type="match status" value="1"/>
</dbReference>
<comment type="catalytic activity">
    <reaction evidence="1 7">
        <text>L-glutamate = D-glutamate</text>
        <dbReference type="Rhea" id="RHEA:12813"/>
        <dbReference type="ChEBI" id="CHEBI:29985"/>
        <dbReference type="ChEBI" id="CHEBI:29986"/>
        <dbReference type="EC" id="5.1.1.3"/>
    </reaction>
</comment>
<keyword evidence="6 7" id="KW-0961">Cell wall biogenesis/degradation</keyword>
<organism evidence="8 9">
    <name type="scientific">Marinobacter mobilis</name>
    <dbReference type="NCBI Taxonomy" id="488533"/>
    <lineage>
        <taxon>Bacteria</taxon>
        <taxon>Pseudomonadati</taxon>
        <taxon>Pseudomonadota</taxon>
        <taxon>Gammaproteobacteria</taxon>
        <taxon>Pseudomonadales</taxon>
        <taxon>Marinobacteraceae</taxon>
        <taxon>Marinobacter</taxon>
    </lineage>
</organism>
<comment type="similarity">
    <text evidence="7">Belongs to the aspartate/glutamate racemases family.</text>
</comment>
<evidence type="ECO:0000256" key="6">
    <source>
        <dbReference type="ARBA" id="ARBA00023316"/>
    </source>
</evidence>
<dbReference type="InterPro" id="IPR015942">
    <property type="entry name" value="Asp/Glu/hydantoin_racemase"/>
</dbReference>
<reference evidence="8 9" key="1">
    <citation type="submission" date="2016-10" db="EMBL/GenBank/DDBJ databases">
        <authorList>
            <person name="de Groot N.N."/>
        </authorList>
    </citation>
    <scope>NUCLEOTIDE SEQUENCE [LARGE SCALE GENOMIC DNA]</scope>
    <source>
        <strain evidence="8 9">CGMCC 1.7059</strain>
    </source>
</reference>
<dbReference type="SUPFAM" id="SSF53681">
    <property type="entry name" value="Aspartate/glutamate racemase"/>
    <property type="match status" value="2"/>
</dbReference>
<comment type="function">
    <text evidence="7">Provides the (R)-glutamate required for cell wall biosynthesis.</text>
</comment>
<feature type="binding site" evidence="7">
    <location>
        <begin position="10"/>
        <end position="11"/>
    </location>
    <ligand>
        <name>substrate</name>
    </ligand>
</feature>
<keyword evidence="5 7" id="KW-0413">Isomerase</keyword>
<dbReference type="InterPro" id="IPR004391">
    <property type="entry name" value="Glu_race"/>
</dbReference>
<evidence type="ECO:0000313" key="8">
    <source>
        <dbReference type="EMBL" id="SDX23108.1"/>
    </source>
</evidence>
<dbReference type="UniPathway" id="UPA00219"/>
<evidence type="ECO:0000313" key="9">
    <source>
        <dbReference type="Proteomes" id="UP000199675"/>
    </source>
</evidence>
<dbReference type="PROSITE" id="PS00924">
    <property type="entry name" value="ASP_GLU_RACEMASE_2"/>
    <property type="match status" value="1"/>
</dbReference>
<keyword evidence="3 7" id="KW-0133">Cell shape</keyword>
<proteinExistence type="inferred from homology"/>
<dbReference type="GO" id="GO:0071555">
    <property type="term" value="P:cell wall organization"/>
    <property type="evidence" value="ECO:0007669"/>
    <property type="project" value="UniProtKB-KW"/>
</dbReference>
<comment type="pathway">
    <text evidence="7">Cell wall biogenesis; peptidoglycan biosynthesis.</text>
</comment>
<keyword evidence="4 7" id="KW-0573">Peptidoglycan synthesis</keyword>
<dbReference type="GO" id="GO:0008881">
    <property type="term" value="F:glutamate racemase activity"/>
    <property type="evidence" value="ECO:0007669"/>
    <property type="project" value="UniProtKB-UniRule"/>
</dbReference>
<evidence type="ECO:0000256" key="4">
    <source>
        <dbReference type="ARBA" id="ARBA00022984"/>
    </source>
</evidence>
<evidence type="ECO:0000256" key="2">
    <source>
        <dbReference type="ARBA" id="ARBA00013090"/>
    </source>
</evidence>
<keyword evidence="9" id="KW-1185">Reference proteome</keyword>
<dbReference type="Pfam" id="PF01177">
    <property type="entry name" value="Asp_Glu_race"/>
    <property type="match status" value="1"/>
</dbReference>
<dbReference type="PROSITE" id="PS00923">
    <property type="entry name" value="ASP_GLU_RACEMASE_1"/>
    <property type="match status" value="1"/>
</dbReference>
<dbReference type="EMBL" id="FNNE01000007">
    <property type="protein sequence ID" value="SDX23108.1"/>
    <property type="molecule type" value="Genomic_DNA"/>
</dbReference>
<dbReference type="GO" id="GO:0008360">
    <property type="term" value="P:regulation of cell shape"/>
    <property type="evidence" value="ECO:0007669"/>
    <property type="project" value="UniProtKB-KW"/>
</dbReference>
<dbReference type="PANTHER" id="PTHR21198:SF2">
    <property type="entry name" value="GLUTAMATE RACEMASE"/>
    <property type="match status" value="1"/>
</dbReference>
<feature type="binding site" evidence="7">
    <location>
        <begin position="42"/>
        <end position="43"/>
    </location>
    <ligand>
        <name>substrate</name>
    </ligand>
</feature>
<sequence>MKAPAVLVFDSGVGGLSVARCIHHALPAVRLIYLADNACFPYGDQPESVVIERCCGLVEKALEAFSVDAVVVACNTASTVVLPRLRAMTDIPVVGVVPAVKPAAQLSRNRKIGLLATPATVRRPYLQGLVDEFAADCAVSRVGHPGLVRWIEDWVAGQALPMAELDAALEPFRADGVDTVVLGCTHYPLIVEALRAALPQVRHWVDSGDAIARRTAFLLHQGGYSLPLGKSDEAMMQAVMFSGDVPPGIESFLAQWGLAPARVLAHWPGTAAEGVTVTVSA</sequence>
<evidence type="ECO:0000256" key="3">
    <source>
        <dbReference type="ARBA" id="ARBA00022960"/>
    </source>
</evidence>
<dbReference type="OrthoDB" id="9801055at2"/>
<feature type="active site" description="Proton donor/acceptor" evidence="7">
    <location>
        <position position="184"/>
    </location>
</feature>
<dbReference type="EC" id="5.1.1.3" evidence="2 7"/>
<evidence type="ECO:0000256" key="7">
    <source>
        <dbReference type="HAMAP-Rule" id="MF_00258"/>
    </source>
</evidence>
<dbReference type="AlphaFoldDB" id="A0A1H3A1K7"/>
<dbReference type="InterPro" id="IPR001920">
    <property type="entry name" value="Asp/Glu_race"/>
</dbReference>